<organism evidence="1 2">
    <name type="scientific">Bradyrhizobium diazoefficiens (strain JCM 10833 / BCRC 13528 / IAM 13628 / NBRC 14792 / USDA 110)</name>
    <dbReference type="NCBI Taxonomy" id="224911"/>
    <lineage>
        <taxon>Bacteria</taxon>
        <taxon>Pseudomonadati</taxon>
        <taxon>Pseudomonadota</taxon>
        <taxon>Alphaproteobacteria</taxon>
        <taxon>Hyphomicrobiales</taxon>
        <taxon>Nitrobacteraceae</taxon>
        <taxon>Bradyrhizobium</taxon>
    </lineage>
</organism>
<accession>Q89K41</accession>
<dbReference type="EMBL" id="BA000040">
    <property type="protein sequence ID" value="BAC50342.1"/>
    <property type="molecule type" value="Genomic_DNA"/>
</dbReference>
<dbReference type="InParanoid" id="Q89K41"/>
<dbReference type="Proteomes" id="UP000002526">
    <property type="component" value="Chromosome"/>
</dbReference>
<evidence type="ECO:0000313" key="1">
    <source>
        <dbReference type="EMBL" id="BAC50342.1"/>
    </source>
</evidence>
<dbReference type="AlphaFoldDB" id="Q89K41"/>
<reference evidence="2" key="1">
    <citation type="journal article" date="2002" name="DNA Res.">
        <title>Complete genomic sequence of nitrogen-fixing symbiotic bacterium Bradyrhizobium japonicum USDA110.</title>
        <authorList>
            <person name="Kaneko T."/>
            <person name="Nakamura Y."/>
            <person name="Sato S."/>
            <person name="Minamisawa K."/>
            <person name="Uchiumi T."/>
            <person name="Sasamoto S."/>
            <person name="Watanabe A."/>
            <person name="Idesawa K."/>
            <person name="Iriguchi M."/>
            <person name="Kawashima K."/>
            <person name="Kohara M."/>
            <person name="Matsumoto M."/>
            <person name="Shimpo S."/>
            <person name="Tsuruoka H."/>
            <person name="Wada T."/>
            <person name="Yamada M."/>
            <person name="Tabata S."/>
        </authorList>
    </citation>
    <scope>NUCLEOTIDE SEQUENCE [LARGE SCALE GENOMIC DNA]</scope>
    <source>
        <strain evidence="2">JCM 10833 / BCRC 13528 / IAM 13628 / NBRC 14792 / USDA 110</strain>
    </source>
</reference>
<dbReference type="KEGG" id="bja:bll5077"/>
<sequence>MMRLGAQLISIEENAMPSWCRRLPNALAEGRLCLPVESSSDSAIRGRRNLVGDELPVAVPHVGNFEGKWNRLKNINVNNMLQGRSDHICVLFVQHPSENALHRPVPERSVVVCARTFGNCD</sequence>
<keyword evidence="2" id="KW-1185">Reference proteome</keyword>
<dbReference type="HOGENOM" id="CLU_2033598_0_0_5"/>
<dbReference type="EnsemblBacteria" id="BAC50342">
    <property type="protein sequence ID" value="BAC50342"/>
    <property type="gene ID" value="BAC50342"/>
</dbReference>
<evidence type="ECO:0000313" key="2">
    <source>
        <dbReference type="Proteomes" id="UP000002526"/>
    </source>
</evidence>
<gene>
    <name evidence="1" type="ordered locus">bll5077</name>
</gene>
<dbReference type="OrthoDB" id="8255214at2"/>
<proteinExistence type="predicted"/>
<name>Q89K41_BRADU</name>
<protein>
    <submittedName>
        <fullName evidence="1">Bll5077 protein</fullName>
    </submittedName>
</protein>